<dbReference type="FunFam" id="3.80.10.10:FF:000400">
    <property type="entry name" value="Nuclear pore complex protein NUP107"/>
    <property type="match status" value="1"/>
</dbReference>
<feature type="signal peptide" evidence="8">
    <location>
        <begin position="1"/>
        <end position="23"/>
    </location>
</feature>
<dbReference type="PANTHER" id="PTHR48009">
    <property type="entry name" value="LEUCINE-RICH REPEAT (LRR) FAMILY PROTEIN"/>
    <property type="match status" value="1"/>
</dbReference>
<reference evidence="10 11" key="1">
    <citation type="submission" date="2020-04" db="EMBL/GenBank/DDBJ databases">
        <title>Plant Genome Project.</title>
        <authorList>
            <person name="Zhang R.-G."/>
        </authorList>
    </citation>
    <scope>NUCLEOTIDE SEQUENCE [LARGE SCALE GENOMIC DNA]</scope>
    <source>
        <strain evidence="10">YNK0</strain>
        <tissue evidence="10">Leaf</tissue>
    </source>
</reference>
<evidence type="ECO:0000313" key="10">
    <source>
        <dbReference type="EMBL" id="KAF8408565.1"/>
    </source>
</evidence>
<dbReference type="InterPro" id="IPR032675">
    <property type="entry name" value="LRR_dom_sf"/>
</dbReference>
<evidence type="ECO:0000256" key="5">
    <source>
        <dbReference type="ARBA" id="ARBA00022737"/>
    </source>
</evidence>
<feature type="chain" id="PRO_5032282985" description="Leucine-rich repeat-containing N-terminal plant-type domain-containing protein" evidence="8">
    <location>
        <begin position="24"/>
        <end position="420"/>
    </location>
</feature>
<evidence type="ECO:0000256" key="7">
    <source>
        <dbReference type="ARBA" id="ARBA00023136"/>
    </source>
</evidence>
<evidence type="ECO:0000259" key="9">
    <source>
        <dbReference type="Pfam" id="PF08263"/>
    </source>
</evidence>
<feature type="domain" description="Leucine-rich repeat-containing N-terminal plant-type" evidence="9">
    <location>
        <begin position="32"/>
        <end position="70"/>
    </location>
</feature>
<evidence type="ECO:0000256" key="3">
    <source>
        <dbReference type="ARBA" id="ARBA00022692"/>
    </source>
</evidence>
<dbReference type="OrthoDB" id="676979at2759"/>
<comment type="subcellular location">
    <subcellularLocation>
        <location evidence="1">Membrane</location>
    </subcellularLocation>
</comment>
<dbReference type="InterPro" id="IPR003591">
    <property type="entry name" value="Leu-rich_rpt_typical-subtyp"/>
</dbReference>
<dbReference type="PROSITE" id="PS51450">
    <property type="entry name" value="LRR"/>
    <property type="match status" value="1"/>
</dbReference>
<evidence type="ECO:0000256" key="1">
    <source>
        <dbReference type="ARBA" id="ARBA00004370"/>
    </source>
</evidence>
<dbReference type="InterPro" id="IPR053213">
    <property type="entry name" value="RLP29"/>
</dbReference>
<dbReference type="GO" id="GO:0016020">
    <property type="term" value="C:membrane"/>
    <property type="evidence" value="ECO:0007669"/>
    <property type="project" value="UniProtKB-SubCell"/>
</dbReference>
<keyword evidence="5" id="KW-0677">Repeat</keyword>
<dbReference type="Pfam" id="PF00560">
    <property type="entry name" value="LRR_1"/>
    <property type="match status" value="2"/>
</dbReference>
<gene>
    <name evidence="10" type="ORF">HHK36_004628</name>
</gene>
<keyword evidence="3" id="KW-0812">Transmembrane</keyword>
<evidence type="ECO:0000256" key="6">
    <source>
        <dbReference type="ARBA" id="ARBA00022989"/>
    </source>
</evidence>
<organism evidence="10 11">
    <name type="scientific">Tetracentron sinense</name>
    <name type="common">Spur-leaf</name>
    <dbReference type="NCBI Taxonomy" id="13715"/>
    <lineage>
        <taxon>Eukaryota</taxon>
        <taxon>Viridiplantae</taxon>
        <taxon>Streptophyta</taxon>
        <taxon>Embryophyta</taxon>
        <taxon>Tracheophyta</taxon>
        <taxon>Spermatophyta</taxon>
        <taxon>Magnoliopsida</taxon>
        <taxon>Trochodendrales</taxon>
        <taxon>Trochodendraceae</taxon>
        <taxon>Tetracentron</taxon>
    </lineage>
</organism>
<dbReference type="Pfam" id="PF08263">
    <property type="entry name" value="LRRNT_2"/>
    <property type="match status" value="1"/>
</dbReference>
<evidence type="ECO:0000313" key="11">
    <source>
        <dbReference type="Proteomes" id="UP000655225"/>
    </source>
</evidence>
<comment type="caution">
    <text evidence="10">The sequence shown here is derived from an EMBL/GenBank/DDBJ whole genome shotgun (WGS) entry which is preliminary data.</text>
</comment>
<keyword evidence="11" id="KW-1185">Reference proteome</keyword>
<dbReference type="InterPro" id="IPR025875">
    <property type="entry name" value="Leu-rich_rpt_4"/>
</dbReference>
<dbReference type="InterPro" id="IPR001611">
    <property type="entry name" value="Leu-rich_rpt"/>
</dbReference>
<dbReference type="EMBL" id="JABCRI010000003">
    <property type="protein sequence ID" value="KAF8408565.1"/>
    <property type="molecule type" value="Genomic_DNA"/>
</dbReference>
<dbReference type="PANTHER" id="PTHR48009:SF1">
    <property type="entry name" value="LEUCINE-RICH REPEAT (LRR) FAMILY PROTEIN"/>
    <property type="match status" value="1"/>
</dbReference>
<name>A0A834ZN37_TETSI</name>
<proteinExistence type="predicted"/>
<evidence type="ECO:0000256" key="2">
    <source>
        <dbReference type="ARBA" id="ARBA00022614"/>
    </source>
</evidence>
<dbReference type="AlphaFoldDB" id="A0A834ZN37"/>
<keyword evidence="6" id="KW-1133">Transmembrane helix</keyword>
<dbReference type="Gene3D" id="3.80.10.10">
    <property type="entry name" value="Ribonuclease Inhibitor"/>
    <property type="match status" value="4"/>
</dbReference>
<dbReference type="InterPro" id="IPR013210">
    <property type="entry name" value="LRR_N_plant-typ"/>
</dbReference>
<evidence type="ECO:0000256" key="8">
    <source>
        <dbReference type="SAM" id="SignalP"/>
    </source>
</evidence>
<dbReference type="SMART" id="SM00369">
    <property type="entry name" value="LRR_TYP"/>
    <property type="match status" value="2"/>
</dbReference>
<protein>
    <recommendedName>
        <fullName evidence="9">Leucine-rich repeat-containing N-terminal plant-type domain-containing protein</fullName>
    </recommendedName>
</protein>
<sequence>MAQSHSSLFLLLLFLLLVRQTLQQRQQISTVDLNALVAIKKSLRDYSEFFSSWNFTSPDPCSTFAGVTCSLDPSSSSLLRVNSLTLGTGLSDSPGLSGSLSPFISNLTSLAQLLLFAGTVSGPIPPQLGHLNNLRVISLTNNLLSGPIPPTLVALPNLHTLDLSYNQLTGSLPPGLTELTQLKVLILASNRLSAELPHVRAQLLHLDLKKNGFSGRLPSLPSSLRYFSVSENDMWGPINGLESLSELVYLDLSMNRFNGTIPESLFQYRLSSMLLQRNSLSGGIPRSIAVDGVSSYGEGSIVDLSHNTLTGELSPVLAGVESVFLNNNCLVGKVPEEYVTSLSQGTTKTLYLQHNYLSGFPLESGSVLPDSVSLCLSYNCMVPRVGVRACPASAGGQLWRPVYQCSVFKNGTITMGEDRE</sequence>
<accession>A0A834ZN37</accession>
<evidence type="ECO:0000256" key="4">
    <source>
        <dbReference type="ARBA" id="ARBA00022729"/>
    </source>
</evidence>
<dbReference type="Pfam" id="PF12799">
    <property type="entry name" value="LRR_4"/>
    <property type="match status" value="1"/>
</dbReference>
<keyword evidence="4 8" id="KW-0732">Signal</keyword>
<keyword evidence="2" id="KW-0433">Leucine-rich repeat</keyword>
<dbReference type="OMA" id="SYNCMDP"/>
<dbReference type="Proteomes" id="UP000655225">
    <property type="component" value="Unassembled WGS sequence"/>
</dbReference>
<dbReference type="SUPFAM" id="SSF52058">
    <property type="entry name" value="L domain-like"/>
    <property type="match status" value="1"/>
</dbReference>
<keyword evidence="7" id="KW-0472">Membrane</keyword>